<dbReference type="InterPro" id="IPR011009">
    <property type="entry name" value="Kinase-like_dom_sf"/>
</dbReference>
<dbReference type="AlphaFoldDB" id="A0AA39V259"/>
<dbReference type="Gene3D" id="1.20.120.1020">
    <property type="entry name" value="Prion-inhibition and propagation, HeLo domain"/>
    <property type="match status" value="1"/>
</dbReference>
<evidence type="ECO:0000259" key="2">
    <source>
        <dbReference type="PROSITE" id="PS50011"/>
    </source>
</evidence>
<name>A0AA39V259_9LECA</name>
<evidence type="ECO:0000256" key="1">
    <source>
        <dbReference type="SAM" id="MobiDB-lite"/>
    </source>
</evidence>
<dbReference type="InterPro" id="IPR038305">
    <property type="entry name" value="HeLo_sf"/>
</dbReference>
<dbReference type="Gene3D" id="1.10.510.10">
    <property type="entry name" value="Transferase(Phosphotransferase) domain 1"/>
    <property type="match status" value="1"/>
</dbReference>
<feature type="compositionally biased region" description="Low complexity" evidence="1">
    <location>
        <begin position="118"/>
        <end position="141"/>
    </location>
</feature>
<feature type="domain" description="Protein kinase" evidence="2">
    <location>
        <begin position="202"/>
        <end position="524"/>
    </location>
</feature>
<evidence type="ECO:0000313" key="3">
    <source>
        <dbReference type="EMBL" id="KAK0513088.1"/>
    </source>
</evidence>
<dbReference type="PROSITE" id="PS50011">
    <property type="entry name" value="PROTEIN_KINASE_DOM"/>
    <property type="match status" value="1"/>
</dbReference>
<sequence length="539" mass="61667">MIDPASIVGLTFAIFDQLLKLGERSAELTADIRGFSDNLHERIKFEDTRTRALRSLLFEPSTVYDGQRLFEQFEEDVQEQIRSYLGQLVGILSQAYQLLTNRYGSSTTSGEIPELPPSLSLRSNISNTSLTSTSNELPSTTAVPSRSGSLKRSRSPLLMLRWSFYDKKQTEKIVRDFGDLNSRIMDHIKLTDDNSKKLGFDVDATLKLNVGETRDHAQSLEIMNPEWIDQLHHTQHVDGEFAVLNCIGARVLEESRTYVPFPQTPHGLDPRTKDRVDALARLLQQPKEQVFRIPRCIGWKFVSSQNRIAFLFEVLPDVKPQPVSLIKLLENLDMKMSLGGKFRLAHSLAKCMAQLHMVRWVHESFRSENILFYPSLDTTKISTSSHRYADINFGEPWVLGFEYSRPDMDFSAGFVDMNANRDVYRHPERQGQPQKMFNKMHDIYALGVVLLEIGLWEPAITLEKNKFMFVKDPNSVKTRLVMHAERRLESKVGGKYQDVVLKCLHGDFGIQDDSKEDLKLQQTFRGQVVDVLERAAQNV</sequence>
<dbReference type="Pfam" id="PF14479">
    <property type="entry name" value="HeLo"/>
    <property type="match status" value="1"/>
</dbReference>
<comment type="caution">
    <text evidence="3">The sequence shown here is derived from an EMBL/GenBank/DDBJ whole genome shotgun (WGS) entry which is preliminary data.</text>
</comment>
<dbReference type="PANTHER" id="PTHR37542:SF3">
    <property type="entry name" value="PRION-INHIBITION AND PROPAGATION HELO DOMAIN-CONTAINING PROTEIN"/>
    <property type="match status" value="1"/>
</dbReference>
<protein>
    <recommendedName>
        <fullName evidence="2">Protein kinase domain-containing protein</fullName>
    </recommendedName>
</protein>
<dbReference type="SUPFAM" id="SSF56112">
    <property type="entry name" value="Protein kinase-like (PK-like)"/>
    <property type="match status" value="1"/>
</dbReference>
<dbReference type="EMBL" id="JAFEKC020000008">
    <property type="protein sequence ID" value="KAK0513088.1"/>
    <property type="molecule type" value="Genomic_DNA"/>
</dbReference>
<evidence type="ECO:0000313" key="4">
    <source>
        <dbReference type="Proteomes" id="UP001166286"/>
    </source>
</evidence>
<dbReference type="Pfam" id="PF24476">
    <property type="entry name" value="DUF7580"/>
    <property type="match status" value="1"/>
</dbReference>
<gene>
    <name evidence="3" type="ORF">JMJ35_004074</name>
</gene>
<dbReference type="InterPro" id="IPR029498">
    <property type="entry name" value="HeLo_dom"/>
</dbReference>
<keyword evidence="4" id="KW-1185">Reference proteome</keyword>
<organism evidence="3 4">
    <name type="scientific">Cladonia borealis</name>
    <dbReference type="NCBI Taxonomy" id="184061"/>
    <lineage>
        <taxon>Eukaryota</taxon>
        <taxon>Fungi</taxon>
        <taxon>Dikarya</taxon>
        <taxon>Ascomycota</taxon>
        <taxon>Pezizomycotina</taxon>
        <taxon>Lecanoromycetes</taxon>
        <taxon>OSLEUM clade</taxon>
        <taxon>Lecanoromycetidae</taxon>
        <taxon>Lecanorales</taxon>
        <taxon>Lecanorineae</taxon>
        <taxon>Cladoniaceae</taxon>
        <taxon>Cladonia</taxon>
    </lineage>
</organism>
<dbReference type="GO" id="GO:0004672">
    <property type="term" value="F:protein kinase activity"/>
    <property type="evidence" value="ECO:0007669"/>
    <property type="project" value="InterPro"/>
</dbReference>
<dbReference type="PANTHER" id="PTHR37542">
    <property type="entry name" value="HELO DOMAIN-CONTAINING PROTEIN-RELATED"/>
    <property type="match status" value="1"/>
</dbReference>
<proteinExistence type="predicted"/>
<dbReference type="Proteomes" id="UP001166286">
    <property type="component" value="Unassembled WGS sequence"/>
</dbReference>
<dbReference type="GO" id="GO:0005524">
    <property type="term" value="F:ATP binding"/>
    <property type="evidence" value="ECO:0007669"/>
    <property type="project" value="InterPro"/>
</dbReference>
<reference evidence="3" key="1">
    <citation type="submission" date="2023-03" db="EMBL/GenBank/DDBJ databases">
        <title>Complete genome of Cladonia borealis.</title>
        <authorList>
            <person name="Park H."/>
        </authorList>
    </citation>
    <scope>NUCLEOTIDE SEQUENCE</scope>
    <source>
        <strain evidence="3">ANT050790</strain>
    </source>
</reference>
<accession>A0AA39V259</accession>
<dbReference type="InterPro" id="IPR000719">
    <property type="entry name" value="Prot_kinase_dom"/>
</dbReference>
<feature type="region of interest" description="Disordered" evidence="1">
    <location>
        <begin position="105"/>
        <end position="150"/>
    </location>
</feature>
<dbReference type="InterPro" id="IPR056002">
    <property type="entry name" value="DUF7580"/>
</dbReference>